<evidence type="ECO:0000256" key="2">
    <source>
        <dbReference type="SAM" id="MobiDB-lite"/>
    </source>
</evidence>
<sequence>MALGFLPGLRGLSRVQTGSSPAQPSSALKRRRMKPRALLAVLAVAVLAWDPAKRQRLEMELLEFPRHFDIFFYADLDQRCWLQITSALLGCKPVVEVQQMAALASPHTKAPSALSKRRAAEDDQLPEAPPGGRVIHVEYCNDCKFLPRYLKLRKAMADRFGERVLCFGNHEETLQELCRTPKPRAGSFEVVDMQSKKCLYTKLGSGLHVTERQEWMDQLFDEIEALCEAG</sequence>
<accession>A0A812R1W6</accession>
<dbReference type="EMBL" id="CAJNJA010018043">
    <property type="protein sequence ID" value="CAE7413796.1"/>
    <property type="molecule type" value="Genomic_DNA"/>
</dbReference>
<dbReference type="Pfam" id="PF10262">
    <property type="entry name" value="Rdx"/>
    <property type="match status" value="1"/>
</dbReference>
<proteinExistence type="predicted"/>
<dbReference type="InterPro" id="IPR011893">
    <property type="entry name" value="Selenoprotein_Rdx-typ"/>
</dbReference>
<feature type="region of interest" description="Disordered" evidence="2">
    <location>
        <begin position="108"/>
        <end position="129"/>
    </location>
</feature>
<protein>
    <submittedName>
        <fullName evidence="3">Uncharacterized protein</fullName>
    </submittedName>
</protein>
<dbReference type="Proteomes" id="UP000601435">
    <property type="component" value="Unassembled WGS sequence"/>
</dbReference>
<keyword evidence="4" id="KW-1185">Reference proteome</keyword>
<gene>
    <name evidence="3" type="ORF">SNEC2469_LOCUS11373</name>
</gene>
<dbReference type="SUPFAM" id="SSF52833">
    <property type="entry name" value="Thioredoxin-like"/>
    <property type="match status" value="1"/>
</dbReference>
<reference evidence="3" key="1">
    <citation type="submission" date="2021-02" db="EMBL/GenBank/DDBJ databases">
        <authorList>
            <person name="Dougan E. K."/>
            <person name="Rhodes N."/>
            <person name="Thang M."/>
            <person name="Chan C."/>
        </authorList>
    </citation>
    <scope>NUCLEOTIDE SEQUENCE</scope>
</reference>
<evidence type="ECO:0000313" key="3">
    <source>
        <dbReference type="EMBL" id="CAE7413796.1"/>
    </source>
</evidence>
<organism evidence="3 4">
    <name type="scientific">Symbiodinium necroappetens</name>
    <dbReference type="NCBI Taxonomy" id="1628268"/>
    <lineage>
        <taxon>Eukaryota</taxon>
        <taxon>Sar</taxon>
        <taxon>Alveolata</taxon>
        <taxon>Dinophyceae</taxon>
        <taxon>Suessiales</taxon>
        <taxon>Symbiodiniaceae</taxon>
        <taxon>Symbiodinium</taxon>
    </lineage>
</organism>
<keyword evidence="1" id="KW-0676">Redox-active center</keyword>
<dbReference type="OrthoDB" id="412885at2759"/>
<name>A0A812R1W6_9DINO</name>
<dbReference type="InterPro" id="IPR036249">
    <property type="entry name" value="Thioredoxin-like_sf"/>
</dbReference>
<evidence type="ECO:0000256" key="1">
    <source>
        <dbReference type="ARBA" id="ARBA00023284"/>
    </source>
</evidence>
<dbReference type="Gene3D" id="3.40.30.10">
    <property type="entry name" value="Glutaredoxin"/>
    <property type="match status" value="1"/>
</dbReference>
<comment type="caution">
    <text evidence="3">The sequence shown here is derived from an EMBL/GenBank/DDBJ whole genome shotgun (WGS) entry which is preliminary data.</text>
</comment>
<evidence type="ECO:0000313" key="4">
    <source>
        <dbReference type="Proteomes" id="UP000601435"/>
    </source>
</evidence>
<dbReference type="AlphaFoldDB" id="A0A812R1W6"/>